<feature type="region of interest" description="Disordered" evidence="1">
    <location>
        <begin position="1"/>
        <end position="20"/>
    </location>
</feature>
<organism evidence="2 3">
    <name type="scientific">Pyrus ussuriensis x Pyrus communis</name>
    <dbReference type="NCBI Taxonomy" id="2448454"/>
    <lineage>
        <taxon>Eukaryota</taxon>
        <taxon>Viridiplantae</taxon>
        <taxon>Streptophyta</taxon>
        <taxon>Embryophyta</taxon>
        <taxon>Tracheophyta</taxon>
        <taxon>Spermatophyta</taxon>
        <taxon>Magnoliopsida</taxon>
        <taxon>eudicotyledons</taxon>
        <taxon>Gunneridae</taxon>
        <taxon>Pentapetalae</taxon>
        <taxon>rosids</taxon>
        <taxon>fabids</taxon>
        <taxon>Rosales</taxon>
        <taxon>Rosaceae</taxon>
        <taxon>Amygdaloideae</taxon>
        <taxon>Maleae</taxon>
        <taxon>Pyrus</taxon>
    </lineage>
</organism>
<dbReference type="AlphaFoldDB" id="A0A5N5GKS1"/>
<accession>A0A5N5GKS1</accession>
<feature type="compositionally biased region" description="Basic and acidic residues" evidence="1">
    <location>
        <begin position="10"/>
        <end position="20"/>
    </location>
</feature>
<evidence type="ECO:0000313" key="3">
    <source>
        <dbReference type="Proteomes" id="UP000327157"/>
    </source>
</evidence>
<evidence type="ECO:0000256" key="1">
    <source>
        <dbReference type="SAM" id="MobiDB-lite"/>
    </source>
</evidence>
<sequence>MADSVSDSTKCWDGEGSREGKVSTELRFDIGGLVRKQCSTEFKSWKMVPVDLKNSKIQDLSQRNYVDDLFKMQFRQWKFNIQRVAAVADAPIDDPKEE</sequence>
<reference evidence="2 3" key="2">
    <citation type="submission" date="2019-11" db="EMBL/GenBank/DDBJ databases">
        <title>A de novo genome assembly of a pear dwarfing rootstock.</title>
        <authorList>
            <person name="Wang F."/>
            <person name="Wang J."/>
            <person name="Li S."/>
            <person name="Zhang Y."/>
            <person name="Fang M."/>
            <person name="Ma L."/>
            <person name="Zhao Y."/>
            <person name="Jiang S."/>
        </authorList>
    </citation>
    <scope>NUCLEOTIDE SEQUENCE [LARGE SCALE GENOMIC DNA]</scope>
    <source>
        <strain evidence="2">S2</strain>
        <tissue evidence="2">Leaf</tissue>
    </source>
</reference>
<comment type="caution">
    <text evidence="2">The sequence shown here is derived from an EMBL/GenBank/DDBJ whole genome shotgun (WGS) entry which is preliminary data.</text>
</comment>
<evidence type="ECO:0000313" key="2">
    <source>
        <dbReference type="EMBL" id="KAB2614441.1"/>
    </source>
</evidence>
<reference evidence="2 3" key="1">
    <citation type="submission" date="2019-09" db="EMBL/GenBank/DDBJ databases">
        <authorList>
            <person name="Ou C."/>
        </authorList>
    </citation>
    <scope>NUCLEOTIDE SEQUENCE [LARGE SCALE GENOMIC DNA]</scope>
    <source>
        <strain evidence="2">S2</strain>
        <tissue evidence="2">Leaf</tissue>
    </source>
</reference>
<dbReference type="EMBL" id="SMOL01000417">
    <property type="protein sequence ID" value="KAB2614441.1"/>
    <property type="molecule type" value="Genomic_DNA"/>
</dbReference>
<gene>
    <name evidence="2" type="ORF">D8674_042369</name>
</gene>
<dbReference type="Proteomes" id="UP000327157">
    <property type="component" value="Unassembled WGS sequence"/>
</dbReference>
<protein>
    <submittedName>
        <fullName evidence="2">Uncharacterized protein</fullName>
    </submittedName>
</protein>
<name>A0A5N5GKS1_9ROSA</name>
<keyword evidence="3" id="KW-1185">Reference proteome</keyword>
<proteinExistence type="predicted"/>